<sequence length="149" mass="16548">NVSTFLPILLKDLRNALCSLHPITVIGTGKMHGANKFQHHTMSAETRSPPEMANVIRMTLKRHGIERQSKNTTGKVILARHKYPITLVVQSSPYWLRLTGKMAVFECFSPGFCRSLRTVSLESCPRSRIQKAVPLPSTDDDLSSSSVSS</sequence>
<name>A0AAV5TDI8_9BILA</name>
<proteinExistence type="predicted"/>
<dbReference type="AlphaFoldDB" id="A0AAV5TDI8"/>
<keyword evidence="2" id="KW-1185">Reference proteome</keyword>
<reference evidence="1" key="1">
    <citation type="submission" date="2023-10" db="EMBL/GenBank/DDBJ databases">
        <title>Genome assembly of Pristionchus species.</title>
        <authorList>
            <person name="Yoshida K."/>
            <person name="Sommer R.J."/>
        </authorList>
    </citation>
    <scope>NUCLEOTIDE SEQUENCE</scope>
    <source>
        <strain evidence="1">RS0144</strain>
    </source>
</reference>
<dbReference type="EMBL" id="BTSX01000003">
    <property type="protein sequence ID" value="GMS90525.1"/>
    <property type="molecule type" value="Genomic_DNA"/>
</dbReference>
<protein>
    <recommendedName>
        <fullName evidence="3">Ribosomal protein</fullName>
    </recommendedName>
</protein>
<organism evidence="1 2">
    <name type="scientific">Pristionchus entomophagus</name>
    <dbReference type="NCBI Taxonomy" id="358040"/>
    <lineage>
        <taxon>Eukaryota</taxon>
        <taxon>Metazoa</taxon>
        <taxon>Ecdysozoa</taxon>
        <taxon>Nematoda</taxon>
        <taxon>Chromadorea</taxon>
        <taxon>Rhabditida</taxon>
        <taxon>Rhabditina</taxon>
        <taxon>Diplogasteromorpha</taxon>
        <taxon>Diplogasteroidea</taxon>
        <taxon>Neodiplogasteridae</taxon>
        <taxon>Pristionchus</taxon>
    </lineage>
</organism>
<comment type="caution">
    <text evidence="1">The sequence shown here is derived from an EMBL/GenBank/DDBJ whole genome shotgun (WGS) entry which is preliminary data.</text>
</comment>
<dbReference type="Proteomes" id="UP001432027">
    <property type="component" value="Unassembled WGS sequence"/>
</dbReference>
<evidence type="ECO:0000313" key="1">
    <source>
        <dbReference type="EMBL" id="GMS90525.1"/>
    </source>
</evidence>
<feature type="non-terminal residue" evidence="1">
    <location>
        <position position="149"/>
    </location>
</feature>
<accession>A0AAV5TDI8</accession>
<evidence type="ECO:0008006" key="3">
    <source>
        <dbReference type="Google" id="ProtNLM"/>
    </source>
</evidence>
<feature type="non-terminal residue" evidence="1">
    <location>
        <position position="1"/>
    </location>
</feature>
<evidence type="ECO:0000313" key="2">
    <source>
        <dbReference type="Proteomes" id="UP001432027"/>
    </source>
</evidence>
<gene>
    <name evidence="1" type="ORF">PENTCL1PPCAC_12700</name>
</gene>